<feature type="domain" description="RING-type" evidence="4">
    <location>
        <begin position="99"/>
        <end position="141"/>
    </location>
</feature>
<dbReference type="SUPFAM" id="SSF57850">
    <property type="entry name" value="RING/U-box"/>
    <property type="match status" value="1"/>
</dbReference>
<accession>A0A059BH01</accession>
<name>A0A059BH01_EUCGR</name>
<dbReference type="InterPro" id="IPR001841">
    <property type="entry name" value="Znf_RING"/>
</dbReference>
<dbReference type="GO" id="GO:0008270">
    <property type="term" value="F:zinc ion binding"/>
    <property type="evidence" value="ECO:0007669"/>
    <property type="project" value="UniProtKB-KW"/>
</dbReference>
<feature type="region of interest" description="Disordered" evidence="2">
    <location>
        <begin position="41"/>
        <end position="98"/>
    </location>
</feature>
<dbReference type="eggNOG" id="KOG0800">
    <property type="taxonomic scope" value="Eukaryota"/>
</dbReference>
<dbReference type="OMA" id="CNPSAYA"/>
<dbReference type="OrthoDB" id="8062037at2759"/>
<keyword evidence="1" id="KW-0863">Zinc-finger</keyword>
<dbReference type="EMBL" id="KK198759">
    <property type="protein sequence ID" value="KCW65181.1"/>
    <property type="molecule type" value="Genomic_DNA"/>
</dbReference>
<dbReference type="AlphaFoldDB" id="A0A059BH01"/>
<feature type="compositionally biased region" description="Basic residues" evidence="2">
    <location>
        <begin position="72"/>
        <end position="83"/>
    </location>
</feature>
<keyword evidence="3" id="KW-0812">Transmembrane</keyword>
<dbReference type="Gene3D" id="3.30.40.10">
    <property type="entry name" value="Zinc/RING finger domain, C3HC4 (zinc finger)"/>
    <property type="match status" value="1"/>
</dbReference>
<dbReference type="SMART" id="SM00184">
    <property type="entry name" value="RING"/>
    <property type="match status" value="1"/>
</dbReference>
<feature type="transmembrane region" description="Helical" evidence="3">
    <location>
        <begin position="12"/>
        <end position="31"/>
    </location>
</feature>
<dbReference type="PANTHER" id="PTHR46719">
    <property type="entry name" value="TRANSCRIPTION FACTOR C2H2 FAMILY-RELATED"/>
    <property type="match status" value="1"/>
</dbReference>
<dbReference type="InterPro" id="IPR045899">
    <property type="entry name" value="ATL71-like"/>
</dbReference>
<keyword evidence="1" id="KW-0479">Metal-binding</keyword>
<keyword evidence="1" id="KW-0862">Zinc</keyword>
<sequence>MDGAADSKHGMGAAIGVLVVVVFVAVMSCLFSRMCTNRPPLNHPVRDSLPERHPETIPDVEGGRPDTVGKRNGLKKPVRPKLAKLHEGDSGSDSTRSSCSICLGDYKDSDVRRSLPGCHHVFHSKCVDQWLQMHPTCPVCRSSPNPTPLAKAHQASTAPRDQLNR</sequence>
<gene>
    <name evidence="5" type="ORF">EUGRSUZ_G02675</name>
</gene>
<dbReference type="InterPro" id="IPR013083">
    <property type="entry name" value="Znf_RING/FYVE/PHD"/>
</dbReference>
<feature type="region of interest" description="Disordered" evidence="2">
    <location>
        <begin position="144"/>
        <end position="165"/>
    </location>
</feature>
<dbReference type="Gramene" id="KCW65181">
    <property type="protein sequence ID" value="KCW65181"/>
    <property type="gene ID" value="EUGRSUZ_G02675"/>
</dbReference>
<proteinExistence type="predicted"/>
<evidence type="ECO:0000313" key="5">
    <source>
        <dbReference type="EMBL" id="KCW65181.1"/>
    </source>
</evidence>
<evidence type="ECO:0000256" key="2">
    <source>
        <dbReference type="SAM" id="MobiDB-lite"/>
    </source>
</evidence>
<evidence type="ECO:0000256" key="1">
    <source>
        <dbReference type="PROSITE-ProRule" id="PRU00175"/>
    </source>
</evidence>
<organism evidence="5">
    <name type="scientific">Eucalyptus grandis</name>
    <name type="common">Flooded gum</name>
    <dbReference type="NCBI Taxonomy" id="71139"/>
    <lineage>
        <taxon>Eukaryota</taxon>
        <taxon>Viridiplantae</taxon>
        <taxon>Streptophyta</taxon>
        <taxon>Embryophyta</taxon>
        <taxon>Tracheophyta</taxon>
        <taxon>Spermatophyta</taxon>
        <taxon>Magnoliopsida</taxon>
        <taxon>eudicotyledons</taxon>
        <taxon>Gunneridae</taxon>
        <taxon>Pentapetalae</taxon>
        <taxon>rosids</taxon>
        <taxon>malvids</taxon>
        <taxon>Myrtales</taxon>
        <taxon>Myrtaceae</taxon>
        <taxon>Myrtoideae</taxon>
        <taxon>Eucalypteae</taxon>
        <taxon>Eucalyptus</taxon>
    </lineage>
</organism>
<dbReference type="PROSITE" id="PS50089">
    <property type="entry name" value="ZF_RING_2"/>
    <property type="match status" value="1"/>
</dbReference>
<dbReference type="Pfam" id="PF13639">
    <property type="entry name" value="zf-RING_2"/>
    <property type="match status" value="1"/>
</dbReference>
<dbReference type="PANTHER" id="PTHR46719:SF7">
    <property type="entry name" value="RING-H2 FINGER PROTEIN ATL71-RELATED"/>
    <property type="match status" value="1"/>
</dbReference>
<protein>
    <recommendedName>
        <fullName evidence="4">RING-type domain-containing protein</fullName>
    </recommendedName>
</protein>
<evidence type="ECO:0000256" key="3">
    <source>
        <dbReference type="SAM" id="Phobius"/>
    </source>
</evidence>
<dbReference type="KEGG" id="egr:104454083"/>
<feature type="compositionally biased region" description="Polar residues" evidence="2">
    <location>
        <begin position="154"/>
        <end position="165"/>
    </location>
</feature>
<keyword evidence="3" id="KW-0472">Membrane</keyword>
<keyword evidence="3" id="KW-1133">Transmembrane helix</keyword>
<reference evidence="5" key="1">
    <citation type="submission" date="2013-07" db="EMBL/GenBank/DDBJ databases">
        <title>The genome of Eucalyptus grandis.</title>
        <authorList>
            <person name="Schmutz J."/>
            <person name="Hayes R."/>
            <person name="Myburg A."/>
            <person name="Tuskan G."/>
            <person name="Grattapaglia D."/>
            <person name="Rokhsar D.S."/>
        </authorList>
    </citation>
    <scope>NUCLEOTIDE SEQUENCE</scope>
    <source>
        <tissue evidence="5">Leaf extractions</tissue>
    </source>
</reference>
<evidence type="ECO:0000259" key="4">
    <source>
        <dbReference type="PROSITE" id="PS50089"/>
    </source>
</evidence>
<dbReference type="InParanoid" id="A0A059BH01"/>
<feature type="compositionally biased region" description="Basic and acidic residues" evidence="2">
    <location>
        <begin position="44"/>
        <end position="69"/>
    </location>
</feature>